<dbReference type="AlphaFoldDB" id="A0A017HN05"/>
<evidence type="ECO:0000313" key="1">
    <source>
        <dbReference type="EMBL" id="EYD75523.1"/>
    </source>
</evidence>
<accession>A0A017HN05</accession>
<gene>
    <name evidence="1" type="ORF">Rumeso_02869</name>
</gene>
<dbReference type="EMBL" id="AOSK01000075">
    <property type="protein sequence ID" value="EYD75523.1"/>
    <property type="molecule type" value="Genomic_DNA"/>
</dbReference>
<reference evidence="1 2" key="1">
    <citation type="submission" date="2013-02" db="EMBL/GenBank/DDBJ databases">
        <authorList>
            <person name="Fiebig A."/>
            <person name="Goeker M."/>
            <person name="Klenk H.-P.P."/>
        </authorList>
    </citation>
    <scope>NUCLEOTIDE SEQUENCE [LARGE SCALE GENOMIC DNA]</scope>
    <source>
        <strain evidence="1 2">DSM 19309</strain>
    </source>
</reference>
<protein>
    <submittedName>
        <fullName evidence="1">Uncharacterized protein</fullName>
    </submittedName>
</protein>
<dbReference type="Proteomes" id="UP000019666">
    <property type="component" value="Unassembled WGS sequence"/>
</dbReference>
<organism evidence="1 2">
    <name type="scientific">Rubellimicrobium mesophilum DSM 19309</name>
    <dbReference type="NCBI Taxonomy" id="442562"/>
    <lineage>
        <taxon>Bacteria</taxon>
        <taxon>Pseudomonadati</taxon>
        <taxon>Pseudomonadota</taxon>
        <taxon>Alphaproteobacteria</taxon>
        <taxon>Rhodobacterales</taxon>
        <taxon>Roseobacteraceae</taxon>
        <taxon>Rubellimicrobium</taxon>
    </lineage>
</organism>
<dbReference type="STRING" id="442562.Rumeso_02869"/>
<comment type="caution">
    <text evidence="1">The sequence shown here is derived from an EMBL/GenBank/DDBJ whole genome shotgun (WGS) entry which is preliminary data.</text>
</comment>
<keyword evidence="2" id="KW-1185">Reference proteome</keyword>
<sequence length="88" mass="9261">MTGPALYTGSGQTQGVPGFTDYAIDVGDLSLDPGQYVLLLVATSEGAVAFATSEGTYSEGSWVYQDDAWHVDDQIDLGFEVTFDGEGS</sequence>
<name>A0A017HN05_9RHOB</name>
<proteinExistence type="predicted"/>
<dbReference type="HOGENOM" id="CLU_2467103_0_0_5"/>
<evidence type="ECO:0000313" key="2">
    <source>
        <dbReference type="Proteomes" id="UP000019666"/>
    </source>
</evidence>